<dbReference type="AlphaFoldDB" id="A0A2A9DL80"/>
<dbReference type="SUPFAM" id="SSF53474">
    <property type="entry name" value="alpha/beta-Hydrolases"/>
    <property type="match status" value="1"/>
</dbReference>
<gene>
    <name evidence="1" type="ORF">ATK06_0568</name>
</gene>
<evidence type="ECO:0000313" key="1">
    <source>
        <dbReference type="EMBL" id="PFG27507.1"/>
    </source>
</evidence>
<comment type="caution">
    <text evidence="1">The sequence shown here is derived from an EMBL/GenBank/DDBJ whole genome shotgun (WGS) entry which is preliminary data.</text>
</comment>
<reference evidence="1 2" key="1">
    <citation type="submission" date="2017-10" db="EMBL/GenBank/DDBJ databases">
        <title>Sequencing the genomes of 1000 actinobacteria strains.</title>
        <authorList>
            <person name="Klenk H.-P."/>
        </authorList>
    </citation>
    <scope>NUCLEOTIDE SEQUENCE [LARGE SCALE GENOMIC DNA]</scope>
    <source>
        <strain evidence="1 2">DSM 20688</strain>
    </source>
</reference>
<dbReference type="Proteomes" id="UP000221653">
    <property type="component" value="Unassembled WGS sequence"/>
</dbReference>
<keyword evidence="2" id="KW-1185">Reference proteome</keyword>
<proteinExistence type="predicted"/>
<dbReference type="RefSeq" id="WP_145980655.1">
    <property type="nucleotide sequence ID" value="NZ_LDYE01000004.1"/>
</dbReference>
<dbReference type="STRING" id="1724.GCA_001044175_01441"/>
<name>A0A2A9DL80_9CORY</name>
<sequence>MESTHAMAQDDTQYENWKYPVITHSSPQAFTQLKGYGDGIHAISLGESHLDILLRRRPGKNVLVVFGGAVDRTAGYPPFFSGVGLTSRLPFSLIALSDPAFTVDKQLRIGWYTGTRSEPAQHLIPQLIDAILDTWNKEKAVLLGGSAGGFAALVTAPQLRHSAEAFVMNPQTNVERYHHKHSVTAWAEVCKDPESGQILDLQKYYAGLPTQPRITYFQNKSDTHRGTHAEPFLESLETQPELVLGEWGDGHVPPPSSVLAAYLLPALLPTPAGALAQKIPAEQRQKLTALIHKVKK</sequence>
<dbReference type="InterPro" id="IPR029058">
    <property type="entry name" value="AB_hydrolase_fold"/>
</dbReference>
<accession>A0A2A9DL80</accession>
<protein>
    <recommendedName>
        <fullName evidence="3">Esterase</fullName>
    </recommendedName>
</protein>
<dbReference type="EMBL" id="PDJF01000001">
    <property type="protein sequence ID" value="PFG27507.1"/>
    <property type="molecule type" value="Genomic_DNA"/>
</dbReference>
<evidence type="ECO:0008006" key="3">
    <source>
        <dbReference type="Google" id="ProtNLM"/>
    </source>
</evidence>
<evidence type="ECO:0000313" key="2">
    <source>
        <dbReference type="Proteomes" id="UP000221653"/>
    </source>
</evidence>
<organism evidence="1 2">
    <name type="scientific">Corynebacterium renale</name>
    <dbReference type="NCBI Taxonomy" id="1724"/>
    <lineage>
        <taxon>Bacteria</taxon>
        <taxon>Bacillati</taxon>
        <taxon>Actinomycetota</taxon>
        <taxon>Actinomycetes</taxon>
        <taxon>Mycobacteriales</taxon>
        <taxon>Corynebacteriaceae</taxon>
        <taxon>Corynebacterium</taxon>
    </lineage>
</organism>